<protein>
    <recommendedName>
        <fullName evidence="5">DUF5067 domain-containing protein</fullName>
    </recommendedName>
</protein>
<organism evidence="3 4">
    <name type="scientific">Bibersteinia trehalosi Y31</name>
    <dbReference type="NCBI Taxonomy" id="1261658"/>
    <lineage>
        <taxon>Bacteria</taxon>
        <taxon>Pseudomonadati</taxon>
        <taxon>Pseudomonadota</taxon>
        <taxon>Gammaproteobacteria</taxon>
        <taxon>Pasteurellales</taxon>
        <taxon>Pasteurellaceae</taxon>
        <taxon>Bibersteinia</taxon>
    </lineage>
</organism>
<evidence type="ECO:0000256" key="2">
    <source>
        <dbReference type="SAM" id="SignalP"/>
    </source>
</evidence>
<keyword evidence="2" id="KW-0732">Signal</keyword>
<dbReference type="EMBL" id="JACI01000001">
    <property type="protein sequence ID" value="OAQ15833.1"/>
    <property type="molecule type" value="Genomic_DNA"/>
</dbReference>
<feature type="signal peptide" evidence="2">
    <location>
        <begin position="1"/>
        <end position="23"/>
    </location>
</feature>
<evidence type="ECO:0000256" key="1">
    <source>
        <dbReference type="SAM" id="MobiDB-lite"/>
    </source>
</evidence>
<reference evidence="3 4" key="1">
    <citation type="submission" date="2014-01" db="EMBL/GenBank/DDBJ databases">
        <authorList>
            <person name="Zuccon D."/>
        </authorList>
    </citation>
    <scope>NUCLEOTIDE SEQUENCE [LARGE SCALE GENOMIC DNA]</scope>
    <source>
        <strain evidence="3 4">Y31</strain>
    </source>
</reference>
<name>A0A179D104_BIBTR</name>
<evidence type="ECO:0000313" key="3">
    <source>
        <dbReference type="EMBL" id="OAQ15833.1"/>
    </source>
</evidence>
<dbReference type="AlphaFoldDB" id="A0A179D104"/>
<proteinExistence type="predicted"/>
<feature type="chain" id="PRO_5008100177" description="DUF5067 domain-containing protein" evidence="2">
    <location>
        <begin position="24"/>
        <end position="207"/>
    </location>
</feature>
<dbReference type="Proteomes" id="UP000078358">
    <property type="component" value="Unassembled WGS sequence"/>
</dbReference>
<evidence type="ECO:0000313" key="4">
    <source>
        <dbReference type="Proteomes" id="UP000078358"/>
    </source>
</evidence>
<dbReference type="RefSeq" id="WP_015431851.1">
    <property type="nucleotide sequence ID" value="NZ_JACI01000001.1"/>
</dbReference>
<feature type="compositionally biased region" description="Low complexity" evidence="1">
    <location>
        <begin position="48"/>
        <end position="59"/>
    </location>
</feature>
<sequence length="207" mass="22501">MKLLKSILTASLVSAFIWGNAQANTPKNNQKQSTKQTQAKQTKKQAAKPKQQAKTAQKKATTAKKAAAATAAAAAAPAVLSQDEALKLFNQSFGIRLLGYKVDNNTEGKPHLYLKYELTNKGQKDVQGVKFIGAFTHNSQIIYAQEVPLTFNNPLKAQDKTVIDMAIPFENVPEIARPLMLDQNAQLGVVTGAQTLVFTDNTGIQIY</sequence>
<feature type="compositionally biased region" description="Polar residues" evidence="1">
    <location>
        <begin position="23"/>
        <end position="33"/>
    </location>
</feature>
<accession>A0A179D104</accession>
<gene>
    <name evidence="3" type="ORF">F480_04260</name>
</gene>
<comment type="caution">
    <text evidence="3">The sequence shown here is derived from an EMBL/GenBank/DDBJ whole genome shotgun (WGS) entry which is preliminary data.</text>
</comment>
<evidence type="ECO:0008006" key="5">
    <source>
        <dbReference type="Google" id="ProtNLM"/>
    </source>
</evidence>
<dbReference type="PATRIC" id="fig|1261658.3.peg.857"/>
<feature type="region of interest" description="Disordered" evidence="1">
    <location>
        <begin position="23"/>
        <end position="59"/>
    </location>
</feature>